<evidence type="ECO:0000256" key="1">
    <source>
        <dbReference type="ARBA" id="ARBA00006611"/>
    </source>
</evidence>
<dbReference type="InterPro" id="IPR001482">
    <property type="entry name" value="T2SS/T4SS_dom"/>
</dbReference>
<dbReference type="Gene3D" id="3.30.300.160">
    <property type="entry name" value="Type II secretion system, protein E, N-terminal domain"/>
    <property type="match status" value="1"/>
</dbReference>
<evidence type="ECO:0000256" key="3">
    <source>
        <dbReference type="ARBA" id="ARBA00022840"/>
    </source>
</evidence>
<dbReference type="GO" id="GO:0005524">
    <property type="term" value="F:ATP binding"/>
    <property type="evidence" value="ECO:0007669"/>
    <property type="project" value="UniProtKB-KW"/>
</dbReference>
<sequence>MALIPRRRLGDVLIDCNLITEEQLSASLKEQKKLGERLGETLVRLKVVTNDDIIWALGDQLNISYIHLTDQLIDFNLARSFSEKLIRKHKFIPIFKLGNELTIVMADPLDGDALNVIESLTEFEIKVAISAATEIDFYIDKVFGKEVETADEDRELGSLLFGSPQISLGDIKKLLKALTPEKTIRMMLLDGLKMGSANICLEPHGNSIHLKYRLSGKVMRRLSLPGEVFLQLKTAIATMTGQKEIRNGSRIIIDGEQGTQVELTLSVLEANHGPCLLFTPSGPDSSNPHLKTLGLSSTDLKTIMGAIRESRGLFLVMGPTFNGKETTLKALLNALPSGEMRGALFTSSPISGLGEDILQIHVTGSENIVKAAENDLDFLAFNNIPDGRSLQLLLEAACRRLVVATMNLSDMTSLVHFLDDHRISRKLFFNSTRLIINQRLVRLLCEECREEKLLPEEFTGLIGDEKLRNIHEARGCGKCNRLKYTDRTGLFEVLSLDIFNRGRMLRDESLFTDIYSNSDLLGFRTIREAAIELAGKGLLDINELLHAI</sequence>
<dbReference type="Proteomes" id="UP000233256">
    <property type="component" value="Unassembled WGS sequence"/>
</dbReference>
<reference evidence="6 7" key="1">
    <citation type="journal article" date="2017" name="ISME J.">
        <title>Potential for microbial H2 and metal transformations associated with novel bacteria and archaea in deep terrestrial subsurface sediments.</title>
        <authorList>
            <person name="Hernsdorf A.W."/>
            <person name="Amano Y."/>
            <person name="Miyakawa K."/>
            <person name="Ise K."/>
            <person name="Suzuki Y."/>
            <person name="Anantharaman K."/>
            <person name="Probst A."/>
            <person name="Burstein D."/>
            <person name="Thomas B.C."/>
            <person name="Banfield J.F."/>
        </authorList>
    </citation>
    <scope>NUCLEOTIDE SEQUENCE [LARGE SCALE GENOMIC DNA]</scope>
    <source>
        <strain evidence="6">HGW-Wallbacteria-1</strain>
    </source>
</reference>
<dbReference type="InterPro" id="IPR007831">
    <property type="entry name" value="T2SS_GspE_N"/>
</dbReference>
<dbReference type="GO" id="GO:0016887">
    <property type="term" value="F:ATP hydrolysis activity"/>
    <property type="evidence" value="ECO:0007669"/>
    <property type="project" value="TreeGrafter"/>
</dbReference>
<dbReference type="InterPro" id="IPR027417">
    <property type="entry name" value="P-loop_NTPase"/>
</dbReference>
<accession>A0A2N1PV60</accession>
<dbReference type="SUPFAM" id="SSF52540">
    <property type="entry name" value="P-loop containing nucleoside triphosphate hydrolases"/>
    <property type="match status" value="1"/>
</dbReference>
<keyword evidence="3" id="KW-0067">ATP-binding</keyword>
<dbReference type="AlphaFoldDB" id="A0A2N1PV60"/>
<gene>
    <name evidence="6" type="ORF">CVV64_01870</name>
</gene>
<evidence type="ECO:0000256" key="2">
    <source>
        <dbReference type="ARBA" id="ARBA00022741"/>
    </source>
</evidence>
<dbReference type="PANTHER" id="PTHR30258">
    <property type="entry name" value="TYPE II SECRETION SYSTEM PROTEIN GSPE-RELATED"/>
    <property type="match status" value="1"/>
</dbReference>
<dbReference type="Pfam" id="PF05157">
    <property type="entry name" value="MshEN"/>
    <property type="match status" value="1"/>
</dbReference>
<evidence type="ECO:0000259" key="4">
    <source>
        <dbReference type="Pfam" id="PF00437"/>
    </source>
</evidence>
<dbReference type="Gene3D" id="3.40.50.300">
    <property type="entry name" value="P-loop containing nucleotide triphosphate hydrolases"/>
    <property type="match status" value="1"/>
</dbReference>
<feature type="domain" description="Type II secretion system protein GspE N-terminal" evidence="5">
    <location>
        <begin position="61"/>
        <end position="147"/>
    </location>
</feature>
<keyword evidence="2" id="KW-0547">Nucleotide-binding</keyword>
<organism evidence="6 7">
    <name type="scientific">Candidatus Wallbacteria bacterium HGW-Wallbacteria-1</name>
    <dbReference type="NCBI Taxonomy" id="2013854"/>
    <lineage>
        <taxon>Bacteria</taxon>
        <taxon>Candidatus Walliibacteriota</taxon>
    </lineage>
</organism>
<evidence type="ECO:0000313" key="7">
    <source>
        <dbReference type="Proteomes" id="UP000233256"/>
    </source>
</evidence>
<evidence type="ECO:0008006" key="8">
    <source>
        <dbReference type="Google" id="ProtNLM"/>
    </source>
</evidence>
<name>A0A2N1PV60_9BACT</name>
<dbReference type="GO" id="GO:0005886">
    <property type="term" value="C:plasma membrane"/>
    <property type="evidence" value="ECO:0007669"/>
    <property type="project" value="TreeGrafter"/>
</dbReference>
<evidence type="ECO:0000259" key="5">
    <source>
        <dbReference type="Pfam" id="PF05157"/>
    </source>
</evidence>
<comment type="caution">
    <text evidence="6">The sequence shown here is derived from an EMBL/GenBank/DDBJ whole genome shotgun (WGS) entry which is preliminary data.</text>
</comment>
<protein>
    <recommendedName>
        <fullName evidence="8">Bacterial type II secretion system protein E domain-containing protein</fullName>
    </recommendedName>
</protein>
<evidence type="ECO:0000313" key="6">
    <source>
        <dbReference type="EMBL" id="PKK92182.1"/>
    </source>
</evidence>
<dbReference type="PANTHER" id="PTHR30258:SF1">
    <property type="entry name" value="PROTEIN TRANSPORT PROTEIN HOFB HOMOLOG"/>
    <property type="match status" value="1"/>
</dbReference>
<feature type="domain" description="Bacterial type II secretion system protein E" evidence="4">
    <location>
        <begin position="181"/>
        <end position="545"/>
    </location>
</feature>
<dbReference type="InterPro" id="IPR037257">
    <property type="entry name" value="T2SS_E_N_sf"/>
</dbReference>
<dbReference type="SUPFAM" id="SSF160246">
    <property type="entry name" value="EspE N-terminal domain-like"/>
    <property type="match status" value="1"/>
</dbReference>
<comment type="similarity">
    <text evidence="1">Belongs to the GSP E family.</text>
</comment>
<dbReference type="EMBL" id="PGXC01000001">
    <property type="protein sequence ID" value="PKK92182.1"/>
    <property type="molecule type" value="Genomic_DNA"/>
</dbReference>
<dbReference type="Pfam" id="PF00437">
    <property type="entry name" value="T2SSE"/>
    <property type="match status" value="1"/>
</dbReference>
<proteinExistence type="inferred from homology"/>